<proteinExistence type="predicted"/>
<sequence length="1881" mass="207010">MSLWSSLQKDYSEHAPLSTQDDDDDEEEPPLPPYSDNPDTPIRSPYSDTPQDIGNGAAAVRRSNGRSSNGDGATPASAHKAMAVNGDDDDEDEDPGFGEGDFYRSPNNGSHRYSSTPSKQRRNNKPTRYRTGLVCAYLKHWMTCCGAFGGGRTKRFVMCLFYLVLFGTIMFCASSIGYIIARDGSKSVVADGGGQNNSDSGNNNAGSGYGVPSIDNGGGKTFDKQTNAANFHHLHSTCTKFNSCWEEQAEECATYRAACMALELHSDDESSGGSALETPGGSIIVQIVAESWRGSGHAVAPSSSTTSSSSGGTTTSNQNPAIANEVMKKCNAANLNPPSECIEACRQGACCYVSSSYLPIEQIFESYYGAGAKNPMQTAVTCASSVGFCQQYGSCEHLNHMKDVAGWNSDEFNYVVDVSTPCKAEHIAQFGALQCSNVCQPAHCCFSGEYACDDVQLGHLNCEDYKACQVLYPNKKASTKELLELAERIDKVCSASSLNTIGGRAECQDVCSDHLCCFYQDGCANDPDKNCLAYAGSDGGQVNTNNSNNNNNAGNAGSSTSPDVAVEEFAAALDEACSEDNLETIGGIYKCHNKCQSHLCCFVSDDDQFKQDCSNQRPAACNVYEPCKRLVNPIHGNEPVKTLDSADIEKIVFDACYFGADPLKITGEMRLCCFSDYLLQSSCRATVGDDECELYSLCEQLVTDDGVEVNNAVELKENEFDVGHICTSKVNEDTDLYDACKGLCIENRACCFDKPSYSCYEMEKEWCDEYKACEKTNLKFSGGLAGGGSISNSNGGTSGESNTSSTTPAEIEKAVFDACYFDNDESRVTQALVTKCNNICQPRYCCFDSYRLESSCRATVGENQCELYSLCEQMITKDGGVVKTFIELDMKEFDDDGVDPGESNSDELIEKEVFDACYFDNDESRVTQALVTKCNNICQPRYCCFDSYRLESSCRATVGENECELFALCEQMITKDGGVVKTFIELDMKEFDDDGVDPGESNSDELIEKEVFDACYFDNDESRVTQELVTKCNNVCRSRLCCFDSYRLESSCRATVGENECELFALCEQMITKDGGVVKDFIELDLKEFDDDAKLIEKEVFDACYFDNDESRVTQELVTKCNKVCQSRLCCFDSYRLESSCRATVGENQCELFALCEQMITKDGGVVKDFIELDLKEFDDDASNGESNSEQLIEKEVFDACYFDNDESRVTQELVTKCNKVCRSRLCCFDSYRLESSCRATVGENQCELFALCEQMITKDGGVVKDFIELDLKEFDDDASNGESNSEQLIEKEVFDACYFDNDESRVTQELVTKCNKVCRSRLCCFDSYRLESSCRATVGEDECELFALCEQMITKDGGVVKTFIELDLKEFDDDASNGNSASGPGSTVHIQVEILVRLREMKLTLSPLRLKTHSKLADQNCSGRIPAGCSAYEPCKKLVVPPAGTELVASQTTLSTRVETEKRVYDACYFGDDPTKVTEELVTKCHGVCAQRLCCFSDYILQSSCRDTVGDDECELYSLCEQLVTESGVANDALEVEEKEFSVDELCIDKVASDENLYYACRETCEKRSCCFESNPTYSCYDLEKDWCDEYKACAVAEYKFYDEGSSDKDSLDINAVGLVGSSSSSEHDLYVSIDSVCSVDNLRTLEGIEQCFNKCQSYLCCFPEDAAEMGWDCEGFREEECSAYGNCETLVATHNLWKPPSKAANKYAVKIAVNDACILSGGVEPTEEWVSNCHQKCESRMCCLVDPSIRSSCQGAEDSYWRRFQGSGDIEDACSNVNDANSFAKCEAKCKSRQCCFEDVYQFSCYHLEKEWCDEYEICDMVGLTPSSSSNALPSPGAQISAPSPSQSSSQTTISAPTPSITPGVPNNYGSGHRSFRAP</sequence>
<dbReference type="Proteomes" id="UP001224775">
    <property type="component" value="Unassembled WGS sequence"/>
</dbReference>
<dbReference type="EMBL" id="JATAAI010000037">
    <property type="protein sequence ID" value="KAK1734714.1"/>
    <property type="molecule type" value="Genomic_DNA"/>
</dbReference>
<keyword evidence="2" id="KW-0812">Transmembrane</keyword>
<reference evidence="3" key="1">
    <citation type="submission" date="2023-06" db="EMBL/GenBank/DDBJ databases">
        <title>Survivors Of The Sea: Transcriptome response of Skeletonema marinoi to long-term dormancy.</title>
        <authorList>
            <person name="Pinder M.I.M."/>
            <person name="Kourtchenko O."/>
            <person name="Robertson E.K."/>
            <person name="Larsson T."/>
            <person name="Maumus F."/>
            <person name="Osuna-Cruz C.M."/>
            <person name="Vancaester E."/>
            <person name="Stenow R."/>
            <person name="Vandepoele K."/>
            <person name="Ploug H."/>
            <person name="Bruchert V."/>
            <person name="Godhe A."/>
            <person name="Topel M."/>
        </authorList>
    </citation>
    <scope>NUCLEOTIDE SEQUENCE</scope>
    <source>
        <strain evidence="3">R05AC</strain>
    </source>
</reference>
<feature type="transmembrane region" description="Helical" evidence="2">
    <location>
        <begin position="160"/>
        <end position="181"/>
    </location>
</feature>
<accession>A0AAD9D6G8</accession>
<feature type="region of interest" description="Disordered" evidence="1">
    <location>
        <begin position="1"/>
        <end position="125"/>
    </location>
</feature>
<feature type="region of interest" description="Disordered" evidence="1">
    <location>
        <begin position="1832"/>
        <end position="1881"/>
    </location>
</feature>
<feature type="region of interest" description="Disordered" evidence="1">
    <location>
        <begin position="191"/>
        <end position="210"/>
    </location>
</feature>
<evidence type="ECO:0000256" key="1">
    <source>
        <dbReference type="SAM" id="MobiDB-lite"/>
    </source>
</evidence>
<gene>
    <name evidence="3" type="ORF">QTG54_014587</name>
</gene>
<feature type="compositionally biased region" description="Low complexity" evidence="1">
    <location>
        <begin position="1836"/>
        <end position="1866"/>
    </location>
</feature>
<keyword evidence="2" id="KW-0472">Membrane</keyword>
<feature type="compositionally biased region" description="Acidic residues" evidence="1">
    <location>
        <begin position="86"/>
        <end position="96"/>
    </location>
</feature>
<evidence type="ECO:0000313" key="3">
    <source>
        <dbReference type="EMBL" id="KAK1734714.1"/>
    </source>
</evidence>
<comment type="caution">
    <text evidence="3">The sequence shown here is derived from an EMBL/GenBank/DDBJ whole genome shotgun (WGS) entry which is preliminary data.</text>
</comment>
<feature type="region of interest" description="Disordered" evidence="1">
    <location>
        <begin position="296"/>
        <end position="318"/>
    </location>
</feature>
<evidence type="ECO:0000256" key="2">
    <source>
        <dbReference type="SAM" id="Phobius"/>
    </source>
</evidence>
<feature type="compositionally biased region" description="Low complexity" evidence="1">
    <location>
        <begin position="196"/>
        <end position="206"/>
    </location>
</feature>
<keyword evidence="2" id="KW-1133">Transmembrane helix</keyword>
<feature type="compositionally biased region" description="Low complexity" evidence="1">
    <location>
        <begin position="302"/>
        <end position="316"/>
    </location>
</feature>
<feature type="compositionally biased region" description="Polar residues" evidence="1">
    <location>
        <begin position="105"/>
        <end position="118"/>
    </location>
</feature>
<keyword evidence="4" id="KW-1185">Reference proteome</keyword>
<organism evidence="3 4">
    <name type="scientific">Skeletonema marinoi</name>
    <dbReference type="NCBI Taxonomy" id="267567"/>
    <lineage>
        <taxon>Eukaryota</taxon>
        <taxon>Sar</taxon>
        <taxon>Stramenopiles</taxon>
        <taxon>Ochrophyta</taxon>
        <taxon>Bacillariophyta</taxon>
        <taxon>Coscinodiscophyceae</taxon>
        <taxon>Thalassiosirophycidae</taxon>
        <taxon>Thalassiosirales</taxon>
        <taxon>Skeletonemataceae</taxon>
        <taxon>Skeletonema</taxon>
        <taxon>Skeletonema marinoi-dohrnii complex</taxon>
    </lineage>
</organism>
<protein>
    <submittedName>
        <fullName evidence="3">Uncharacterized protein</fullName>
    </submittedName>
</protein>
<evidence type="ECO:0000313" key="4">
    <source>
        <dbReference type="Proteomes" id="UP001224775"/>
    </source>
</evidence>
<feature type="compositionally biased region" description="Acidic residues" evidence="1">
    <location>
        <begin position="20"/>
        <end position="29"/>
    </location>
</feature>
<name>A0AAD9D6G8_9STRA</name>